<dbReference type="AlphaFoldDB" id="A0A2K5PSE7"/>
<name>A0A2K5PSE7_CEBIM</name>
<comment type="similarity">
    <text evidence="1">Belongs to the Speedy/Ringo family.</text>
</comment>
<evidence type="ECO:0000313" key="4">
    <source>
        <dbReference type="Proteomes" id="UP000233040"/>
    </source>
</evidence>
<feature type="compositionally biased region" description="Acidic residues" evidence="2">
    <location>
        <begin position="72"/>
        <end position="90"/>
    </location>
</feature>
<reference evidence="3" key="1">
    <citation type="submission" date="2025-08" db="UniProtKB">
        <authorList>
            <consortium name="Ensembl"/>
        </authorList>
    </citation>
    <scope>IDENTIFICATION</scope>
</reference>
<dbReference type="Pfam" id="PF11357">
    <property type="entry name" value="Spy1"/>
    <property type="match status" value="1"/>
</dbReference>
<sequence>MDRTGTRFHGREQSLGEIMARCQPQLQLEERSPQPSTLGYCLLEVVDDEVPGPSDPGTPNILCCKRKREWSDESEEEPEEETEKECTPETEETWVLDALCGLKMKLKRQRVSPVLPEHYEAFNTLTSGYSSRREWSDESEEEPEEETEKERTPKPEETWVLETLQGLKMKLKRRRVSPVLPEHHQAFNRLLEDPVVKRFLAWDKDLRASDKYLLAMVIAYFSRAVPIPPSLQSLCSQTGSPSWCFLACYLANDMEEDDEGPKQAIFYFLYGKNCSQRPLFQKLRFQFFCSMHCRAWVSPEELEEVGAVGRNQVVGGWMRGWRGILRSPCLLKGHLFLQIQAYDPEHWVWARNRALLS</sequence>
<feature type="region of interest" description="Disordered" evidence="2">
    <location>
        <begin position="130"/>
        <end position="156"/>
    </location>
</feature>
<accession>A0A2K5PSE7</accession>
<dbReference type="OMA" id="WENKLTI"/>
<dbReference type="PANTHER" id="PTHR31156">
    <property type="entry name" value="WBSCR19-LIKE PROTEIN"/>
    <property type="match status" value="1"/>
</dbReference>
<keyword evidence="4" id="KW-1185">Reference proteome</keyword>
<dbReference type="Ensembl" id="ENSCCAT00000023906.1">
    <property type="protein sequence ID" value="ENSCCAP00000006540.1"/>
    <property type="gene ID" value="ENSCCAG00000020987.1"/>
</dbReference>
<dbReference type="GeneTree" id="ENSGT00940000154173"/>
<reference evidence="3" key="2">
    <citation type="submission" date="2025-09" db="UniProtKB">
        <authorList>
            <consortium name="Ensembl"/>
        </authorList>
    </citation>
    <scope>IDENTIFICATION</scope>
</reference>
<proteinExistence type="inferred from homology"/>
<dbReference type="GO" id="GO:0019901">
    <property type="term" value="F:protein kinase binding"/>
    <property type="evidence" value="ECO:0007669"/>
    <property type="project" value="InterPro"/>
</dbReference>
<feature type="compositionally biased region" description="Acidic residues" evidence="2">
    <location>
        <begin position="137"/>
        <end position="147"/>
    </location>
</feature>
<dbReference type="Proteomes" id="UP000233040">
    <property type="component" value="Unassembled WGS sequence"/>
</dbReference>
<feature type="region of interest" description="Disordered" evidence="2">
    <location>
        <begin position="68"/>
        <end position="90"/>
    </location>
</feature>
<evidence type="ECO:0000256" key="2">
    <source>
        <dbReference type="SAM" id="MobiDB-lite"/>
    </source>
</evidence>
<evidence type="ECO:0000313" key="3">
    <source>
        <dbReference type="Ensembl" id="ENSCCAP00000006540.1"/>
    </source>
</evidence>
<dbReference type="InterPro" id="IPR057742">
    <property type="entry name" value="Speedy_E"/>
</dbReference>
<evidence type="ECO:0000256" key="1">
    <source>
        <dbReference type="ARBA" id="ARBA00010932"/>
    </source>
</evidence>
<dbReference type="InterPro" id="IPR020984">
    <property type="entry name" value="Speedy"/>
</dbReference>
<protein>
    <submittedName>
        <fullName evidence="3">Uncharacterized protein</fullName>
    </submittedName>
</protein>
<organism evidence="3 4">
    <name type="scientific">Cebus imitator</name>
    <name type="common">Panamanian white-faced capuchin</name>
    <name type="synonym">Cebus capucinus imitator</name>
    <dbReference type="NCBI Taxonomy" id="2715852"/>
    <lineage>
        <taxon>Eukaryota</taxon>
        <taxon>Metazoa</taxon>
        <taxon>Chordata</taxon>
        <taxon>Craniata</taxon>
        <taxon>Vertebrata</taxon>
        <taxon>Euteleostomi</taxon>
        <taxon>Mammalia</taxon>
        <taxon>Eutheria</taxon>
        <taxon>Euarchontoglires</taxon>
        <taxon>Primates</taxon>
        <taxon>Haplorrhini</taxon>
        <taxon>Platyrrhini</taxon>
        <taxon>Cebidae</taxon>
        <taxon>Cebinae</taxon>
        <taxon>Cebus</taxon>
    </lineage>
</organism>